<protein>
    <submittedName>
        <fullName evidence="6">Uncharacterized protein</fullName>
    </submittedName>
</protein>
<dbReference type="SUPFAM" id="SSF52540">
    <property type="entry name" value="P-loop containing nucleoside triphosphate hydrolases"/>
    <property type="match status" value="1"/>
</dbReference>
<dbReference type="InterPro" id="IPR027417">
    <property type="entry name" value="P-loop_NTPase"/>
</dbReference>
<evidence type="ECO:0000256" key="5">
    <source>
        <dbReference type="SAM" id="MobiDB-lite"/>
    </source>
</evidence>
<feature type="non-terminal residue" evidence="6">
    <location>
        <position position="338"/>
    </location>
</feature>
<comment type="caution">
    <text evidence="6">The sequence shown here is derived from an EMBL/GenBank/DDBJ whole genome shotgun (WGS) entry which is preliminary data.</text>
</comment>
<proteinExistence type="predicted"/>
<feature type="binding site" evidence="4">
    <location>
        <position position="62"/>
    </location>
    <ligand>
        <name>Mg(2+)</name>
        <dbReference type="ChEBI" id="CHEBI:18420"/>
    </ligand>
</feature>
<evidence type="ECO:0000256" key="1">
    <source>
        <dbReference type="ARBA" id="ARBA00022741"/>
    </source>
</evidence>
<dbReference type="AlphaFoldDB" id="A0A367INH2"/>
<evidence type="ECO:0000256" key="3">
    <source>
        <dbReference type="PIRSR" id="PIRSR606689-1"/>
    </source>
</evidence>
<dbReference type="Pfam" id="PF00025">
    <property type="entry name" value="Arf"/>
    <property type="match status" value="1"/>
</dbReference>
<keyword evidence="7" id="KW-1185">Reference proteome</keyword>
<dbReference type="GO" id="GO:0046872">
    <property type="term" value="F:metal ion binding"/>
    <property type="evidence" value="ECO:0007669"/>
    <property type="project" value="UniProtKB-KW"/>
</dbReference>
<evidence type="ECO:0000313" key="6">
    <source>
        <dbReference type="EMBL" id="RCH79240.1"/>
    </source>
</evidence>
<feature type="region of interest" description="Disordered" evidence="5">
    <location>
        <begin position="1"/>
        <end position="20"/>
    </location>
</feature>
<evidence type="ECO:0000313" key="7">
    <source>
        <dbReference type="Proteomes" id="UP000252139"/>
    </source>
</evidence>
<dbReference type="InterPro" id="IPR006689">
    <property type="entry name" value="Small_GTPase_ARF/SAR"/>
</dbReference>
<dbReference type="GO" id="GO:0003924">
    <property type="term" value="F:GTPase activity"/>
    <property type="evidence" value="ECO:0007669"/>
    <property type="project" value="InterPro"/>
</dbReference>
<keyword evidence="4" id="KW-0479">Metal-binding</keyword>
<organism evidence="6 7">
    <name type="scientific">Rhizopus azygosporus</name>
    <name type="common">Rhizopus microsporus var. azygosporus</name>
    <dbReference type="NCBI Taxonomy" id="86630"/>
    <lineage>
        <taxon>Eukaryota</taxon>
        <taxon>Fungi</taxon>
        <taxon>Fungi incertae sedis</taxon>
        <taxon>Mucoromycota</taxon>
        <taxon>Mucoromycotina</taxon>
        <taxon>Mucoromycetes</taxon>
        <taxon>Mucorales</taxon>
        <taxon>Mucorineae</taxon>
        <taxon>Rhizopodaceae</taxon>
        <taxon>Rhizopus</taxon>
    </lineage>
</organism>
<dbReference type="STRING" id="86630.A0A367INH2"/>
<evidence type="ECO:0000256" key="4">
    <source>
        <dbReference type="PIRSR" id="PIRSR606689-2"/>
    </source>
</evidence>
<dbReference type="GO" id="GO:0005525">
    <property type="term" value="F:GTP binding"/>
    <property type="evidence" value="ECO:0007669"/>
    <property type="project" value="UniProtKB-KW"/>
</dbReference>
<dbReference type="Gene3D" id="3.40.50.300">
    <property type="entry name" value="P-loop containing nucleotide triphosphate hydrolases"/>
    <property type="match status" value="1"/>
</dbReference>
<keyword evidence="2 3" id="KW-0342">GTP-binding</keyword>
<dbReference type="Proteomes" id="UP000252139">
    <property type="component" value="Unassembled WGS sequence"/>
</dbReference>
<feature type="binding site" evidence="3">
    <location>
        <begin position="31"/>
        <end position="38"/>
    </location>
    <ligand>
        <name>GTP</name>
        <dbReference type="ChEBI" id="CHEBI:37565"/>
    </ligand>
</feature>
<sequence>MKRISTLLGNHNKTGTSERVEQEKITTVVMGARGTGKTTFLYKSYFKYNTNEPDTEFEVIPTEEYNVETILFDSYKFELWDYPDIDNSISTLKHAKVIIYFIKEEQDKSRERLTLLLHQEDLIKEEAIIITVVNDEHMDIQDIAEMWVKDKGLIRMLKGHDWRLFSMNEIDKIFDYLILKLNQKRQLPNPYQLNDLDFEQRFYHGQQFLFFDTWCLIRIIYLTLTKDYKKSKLYFYLQQYKYNEEQDIKYSETQVLFWIQMVSFGLIQLPINNSVNFQDFVERSQLSQDCWKEYYSHRLFYSEKASKEFFPPDKKPLPNAFKPSSLALKGSGLRIDYQ</sequence>
<accession>A0A367INH2</accession>
<name>A0A367INH2_RHIAZ</name>
<keyword evidence="1 3" id="KW-0547">Nucleotide-binding</keyword>
<gene>
    <name evidence="6" type="ORF">CU097_000332</name>
</gene>
<dbReference type="EMBL" id="PJQL01004621">
    <property type="protein sequence ID" value="RCH79240.1"/>
    <property type="molecule type" value="Genomic_DNA"/>
</dbReference>
<dbReference type="OrthoDB" id="427186at2759"/>
<feature type="binding site" evidence="4">
    <location>
        <position position="38"/>
    </location>
    <ligand>
        <name>Mg(2+)</name>
        <dbReference type="ChEBI" id="CHEBI:18420"/>
    </ligand>
</feature>
<keyword evidence="4" id="KW-0460">Magnesium</keyword>
<evidence type="ECO:0000256" key="2">
    <source>
        <dbReference type="ARBA" id="ARBA00023134"/>
    </source>
</evidence>
<reference evidence="6 7" key="1">
    <citation type="journal article" date="2018" name="G3 (Bethesda)">
        <title>Phylogenetic and Phylogenomic Definition of Rhizopus Species.</title>
        <authorList>
            <person name="Gryganskyi A.P."/>
            <person name="Golan J."/>
            <person name="Dolatabadi S."/>
            <person name="Mondo S."/>
            <person name="Robb S."/>
            <person name="Idnurm A."/>
            <person name="Muszewska A."/>
            <person name="Steczkiewicz K."/>
            <person name="Masonjones S."/>
            <person name="Liao H.L."/>
            <person name="Gajdeczka M.T."/>
            <person name="Anike F."/>
            <person name="Vuek A."/>
            <person name="Anishchenko I.M."/>
            <person name="Voigt K."/>
            <person name="de Hoog G.S."/>
            <person name="Smith M.E."/>
            <person name="Heitman J."/>
            <person name="Vilgalys R."/>
            <person name="Stajich J.E."/>
        </authorList>
    </citation>
    <scope>NUCLEOTIDE SEQUENCE [LARGE SCALE GENOMIC DNA]</scope>
    <source>
        <strain evidence="6 7">CBS 357.93</strain>
    </source>
</reference>